<dbReference type="SUPFAM" id="SSF51649">
    <property type="entry name" value="RuBisCo, C-terminal domain"/>
    <property type="match status" value="1"/>
</dbReference>
<dbReference type="OrthoDB" id="9770811at2"/>
<comment type="caution">
    <text evidence="2">The sequence shown here is derived from an EMBL/GenBank/DDBJ whole genome shotgun (WGS) entry which is preliminary data.</text>
</comment>
<keyword evidence="3" id="KW-1185">Reference proteome</keyword>
<sequence>MIPDRPLDLGGERFEVVYQLACPADEVEVRARDICVEQTIEFPESLVSDPHILDGIVGQIRSIEPLDRGRFEVVIAYPVEAAGSELTQFINLLFGNVSLKPGVRLVGFDLSDTLAALYPGPRFGRTGLRRLLDVPDGPLLCTAIKPMGLGPRALADLAYRLALGGMHLIKDDHGLTDQGFCRFEERVSLCAEAVVRANRETGRTCLYLANVTAPVGEIERRARFAKDAEVGGLLFCPGLAGFDAMRSLAADEGLCLPILSHPAFQGSFCLHPDTGLSHGVLFGQLNRLAGADATIFPTWGGRFSFTQDECLDLIDGTVRPMGTARPIFPVPAGGMRLDRVSQMCAFYGSDVSLLIGGDLQAHGGDLVASCRRFVELARHSFESGAMRSM</sequence>
<dbReference type="SFLD" id="SFLDF00158">
    <property type="entry name" value="5-methylthio-D-ribulose_1-phos"/>
    <property type="match status" value="1"/>
</dbReference>
<evidence type="ECO:0000313" key="3">
    <source>
        <dbReference type="Proteomes" id="UP000004200"/>
    </source>
</evidence>
<dbReference type="RefSeq" id="WP_007040856.1">
    <property type="nucleotide sequence ID" value="NZ_AFWT01000013.1"/>
</dbReference>
<dbReference type="InterPro" id="IPR036422">
    <property type="entry name" value="RuBisCO_lsu_N_sf"/>
</dbReference>
<dbReference type="SFLD" id="SFLDS00014">
    <property type="entry name" value="RuBisCO"/>
    <property type="match status" value="1"/>
</dbReference>
<evidence type="ECO:0000259" key="1">
    <source>
        <dbReference type="Pfam" id="PF00016"/>
    </source>
</evidence>
<dbReference type="InterPro" id="IPR000685">
    <property type="entry name" value="RuBisCO_lsu_C"/>
</dbReference>
<proteinExistence type="predicted"/>
<reference evidence="2 3" key="1">
    <citation type="submission" date="2011-06" db="EMBL/GenBank/DDBJ databases">
        <title>The draft genome of Thiorhodococcus drewsii AZ1.</title>
        <authorList>
            <consortium name="US DOE Joint Genome Institute (JGI-PGF)"/>
            <person name="Lucas S."/>
            <person name="Han J."/>
            <person name="Lapidus A."/>
            <person name="Cheng J.-F."/>
            <person name="Goodwin L."/>
            <person name="Pitluck S."/>
            <person name="Peters L."/>
            <person name="Land M.L."/>
            <person name="Hauser L."/>
            <person name="Vogl K."/>
            <person name="Liu Z."/>
            <person name="Imhoff J."/>
            <person name="Thiel V."/>
            <person name="Frigaard N.-U."/>
            <person name="Bryant D.A."/>
            <person name="Woyke T.J."/>
        </authorList>
    </citation>
    <scope>NUCLEOTIDE SEQUENCE [LARGE SCALE GENOMIC DNA]</scope>
    <source>
        <strain evidence="2 3">AZ1</strain>
    </source>
</reference>
<dbReference type="InterPro" id="IPR033966">
    <property type="entry name" value="RuBisCO"/>
</dbReference>
<dbReference type="GO" id="GO:0000287">
    <property type="term" value="F:magnesium ion binding"/>
    <property type="evidence" value="ECO:0007669"/>
    <property type="project" value="InterPro"/>
</dbReference>
<dbReference type="CDD" id="cd08210">
    <property type="entry name" value="RLP_RrRLP"/>
    <property type="match status" value="1"/>
</dbReference>
<dbReference type="STRING" id="765913.ThidrDRAFT_2143"/>
<dbReference type="GO" id="GO:0015977">
    <property type="term" value="P:carbon fixation"/>
    <property type="evidence" value="ECO:0007669"/>
    <property type="project" value="InterPro"/>
</dbReference>
<dbReference type="PANTHER" id="PTHR42704">
    <property type="entry name" value="RIBULOSE BISPHOSPHATE CARBOXYLASE"/>
    <property type="match status" value="1"/>
</dbReference>
<organism evidence="2 3">
    <name type="scientific">Thiorhodococcus drewsii AZ1</name>
    <dbReference type="NCBI Taxonomy" id="765913"/>
    <lineage>
        <taxon>Bacteria</taxon>
        <taxon>Pseudomonadati</taxon>
        <taxon>Pseudomonadota</taxon>
        <taxon>Gammaproteobacteria</taxon>
        <taxon>Chromatiales</taxon>
        <taxon>Chromatiaceae</taxon>
        <taxon>Thiorhodococcus</taxon>
    </lineage>
</organism>
<dbReference type="InterPro" id="IPR036376">
    <property type="entry name" value="RuBisCO_lsu_C_sf"/>
</dbReference>
<dbReference type="Proteomes" id="UP000004200">
    <property type="component" value="Unassembled WGS sequence"/>
</dbReference>
<accession>G2E1I0</accession>
<dbReference type="Gene3D" id="3.30.70.150">
    <property type="entry name" value="RuBisCO large subunit, N-terminal domain"/>
    <property type="match status" value="1"/>
</dbReference>
<dbReference type="PATRIC" id="fig|765913.3.peg.2183"/>
<dbReference type="AlphaFoldDB" id="G2E1I0"/>
<evidence type="ECO:0000313" key="2">
    <source>
        <dbReference type="EMBL" id="EGV31277.1"/>
    </source>
</evidence>
<dbReference type="GO" id="GO:0016984">
    <property type="term" value="F:ribulose-bisphosphate carboxylase activity"/>
    <property type="evidence" value="ECO:0007669"/>
    <property type="project" value="UniProtKB-EC"/>
</dbReference>
<dbReference type="EMBL" id="AFWT01000013">
    <property type="protein sequence ID" value="EGV31277.1"/>
    <property type="molecule type" value="Genomic_DNA"/>
</dbReference>
<protein>
    <submittedName>
        <fullName evidence="2">Ribulose-bisphosphate carboxylase</fullName>
        <ecNumber evidence="2">4.1.1.39</ecNumber>
    </submittedName>
</protein>
<gene>
    <name evidence="2" type="ORF">ThidrDRAFT_2143</name>
</gene>
<dbReference type="Gene3D" id="3.20.20.110">
    <property type="entry name" value="Ribulose bisphosphate carboxylase, large subunit, C-terminal domain"/>
    <property type="match status" value="1"/>
</dbReference>
<name>G2E1I0_9GAMM</name>
<dbReference type="SFLD" id="SFLDG00301">
    <property type="entry name" value="RuBisCO-like_proteins"/>
    <property type="match status" value="1"/>
</dbReference>
<dbReference type="Pfam" id="PF00016">
    <property type="entry name" value="RuBisCO_large"/>
    <property type="match status" value="1"/>
</dbReference>
<keyword evidence="2" id="KW-0456">Lyase</keyword>
<dbReference type="eggNOG" id="COG1850">
    <property type="taxonomic scope" value="Bacteria"/>
</dbReference>
<dbReference type="SUPFAM" id="SSF54966">
    <property type="entry name" value="RuBisCO, large subunit, small (N-terminal) domain"/>
    <property type="match status" value="1"/>
</dbReference>
<dbReference type="EC" id="4.1.1.39" evidence="2"/>
<dbReference type="PANTHER" id="PTHR42704:SF17">
    <property type="entry name" value="RIBULOSE BISPHOSPHATE CARBOXYLASE LARGE CHAIN"/>
    <property type="match status" value="1"/>
</dbReference>
<feature type="domain" description="Ribulose bisphosphate carboxylase large subunit C-terminal" evidence="1">
    <location>
        <begin position="128"/>
        <end position="362"/>
    </location>
</feature>